<proteinExistence type="predicted"/>
<feature type="region of interest" description="Disordered" evidence="1">
    <location>
        <begin position="43"/>
        <end position="65"/>
    </location>
</feature>
<evidence type="ECO:0000313" key="3">
    <source>
        <dbReference type="Proteomes" id="UP000557717"/>
    </source>
</evidence>
<name>A0A840UYQ5_9BACT</name>
<protein>
    <submittedName>
        <fullName evidence="2">Uncharacterized protein</fullName>
    </submittedName>
</protein>
<keyword evidence="3" id="KW-1185">Reference proteome</keyword>
<dbReference type="RefSeq" id="WP_184016616.1">
    <property type="nucleotide sequence ID" value="NZ_JACHFD010000004.1"/>
</dbReference>
<feature type="compositionally biased region" description="Basic and acidic residues" evidence="1">
    <location>
        <begin position="408"/>
        <end position="420"/>
    </location>
</feature>
<gene>
    <name evidence="2" type="ORF">HNR46_001146</name>
</gene>
<dbReference type="EMBL" id="JACHFD010000004">
    <property type="protein sequence ID" value="MBB5350912.1"/>
    <property type="molecule type" value="Genomic_DNA"/>
</dbReference>
<reference evidence="2 3" key="1">
    <citation type="submission" date="2020-08" db="EMBL/GenBank/DDBJ databases">
        <title>Genomic Encyclopedia of Type Strains, Phase IV (KMG-IV): sequencing the most valuable type-strain genomes for metagenomic binning, comparative biology and taxonomic classification.</title>
        <authorList>
            <person name="Goeker M."/>
        </authorList>
    </citation>
    <scope>NUCLEOTIDE SEQUENCE [LARGE SCALE GENOMIC DNA]</scope>
    <source>
        <strain evidence="2 3">YC6886</strain>
    </source>
</reference>
<comment type="caution">
    <text evidence="2">The sequence shown here is derived from an EMBL/GenBank/DDBJ whole genome shotgun (WGS) entry which is preliminary data.</text>
</comment>
<organism evidence="2 3">
    <name type="scientific">Haloferula luteola</name>
    <dbReference type="NCBI Taxonomy" id="595692"/>
    <lineage>
        <taxon>Bacteria</taxon>
        <taxon>Pseudomonadati</taxon>
        <taxon>Verrucomicrobiota</taxon>
        <taxon>Verrucomicrobiia</taxon>
        <taxon>Verrucomicrobiales</taxon>
        <taxon>Verrucomicrobiaceae</taxon>
        <taxon>Haloferula</taxon>
    </lineage>
</organism>
<dbReference type="Proteomes" id="UP000557717">
    <property type="component" value="Unassembled WGS sequence"/>
</dbReference>
<feature type="region of interest" description="Disordered" evidence="1">
    <location>
        <begin position="408"/>
        <end position="429"/>
    </location>
</feature>
<sequence>MKPSPWIFPVMALGVVVAWTGSRQVKIQHLRDQTQLIRQHLSHVESLPEAEQRGTSPSADSVDKDAPLDWKELGATMRSMRGNGPPDIRAMLKIQQLLTSMDVDQLLAEFERLDDIELDDDIRSMVKESLGSILIQKDPQLALNHLLHLSDQEGSSLGWQLSRAFQEWSEKDPQQALAWLDTKVAEGEFDSKSLDGRNFNRIFFESVAISRLLESDPAAATARMMELPENQRREIFQNGKFAALKPELDASYAGMVRDSLPEDQQAGVLAWAGEELARQQGFERVSQFLDTIDASSEETVEVAKRAAQGQLRIHQGRSVPDRNEVDSMRSWLTQEVPEKVDEITGETLAKLWGTDFEERVDLVESLRDDGASDDLLVAFLVSGEARQYPESARELARGITDESRRNEVLRRFPDFEKGEGQDSDSNDNP</sequence>
<evidence type="ECO:0000256" key="1">
    <source>
        <dbReference type="SAM" id="MobiDB-lite"/>
    </source>
</evidence>
<evidence type="ECO:0000313" key="2">
    <source>
        <dbReference type="EMBL" id="MBB5350912.1"/>
    </source>
</evidence>
<accession>A0A840UYQ5</accession>
<dbReference type="AlphaFoldDB" id="A0A840UYQ5"/>